<evidence type="ECO:0000256" key="1">
    <source>
        <dbReference type="ARBA" id="ARBA00005369"/>
    </source>
</evidence>
<evidence type="ECO:0000313" key="4">
    <source>
        <dbReference type="EMBL" id="MCB8877348.1"/>
    </source>
</evidence>
<dbReference type="AlphaFoldDB" id="A0A963YUN3"/>
<comment type="caution">
    <text evidence="4">The sequence shown here is derived from an EMBL/GenBank/DDBJ whole genome shotgun (WGS) entry which is preliminary data.</text>
</comment>
<dbReference type="PANTHER" id="PTHR11579:SF18">
    <property type="entry name" value="PROTEIN-L-ISOASPARTATE O-METHYLTRANSFERASE"/>
    <property type="match status" value="1"/>
</dbReference>
<dbReference type="SUPFAM" id="SSF53335">
    <property type="entry name" value="S-adenosyl-L-methionine-dependent methyltransferases"/>
    <property type="match status" value="1"/>
</dbReference>
<evidence type="ECO:0000256" key="3">
    <source>
        <dbReference type="ARBA" id="ARBA00030757"/>
    </source>
</evidence>
<evidence type="ECO:0000313" key="5">
    <source>
        <dbReference type="Proteomes" id="UP000708298"/>
    </source>
</evidence>
<comment type="similarity">
    <text evidence="1">Belongs to the methyltransferase superfamily. L-isoaspartyl/D-aspartyl protein methyltransferase family.</text>
</comment>
<proteinExistence type="inferred from homology"/>
<sequence>MSFATARQFMVDSQLRPTKVTSAAVLDAMRRIPRERFLPAATASLAYADQDVDLGQGQFLMAPLAFARLAQLLAPVEGERILVVGSGCGYGAAVLAACGARVTALDSNEALQSAARAAYQGLGLTVASQIGNPVEGLPGVQAWDAILIEGMIPAIPAAFATQLRPGQGRLVTVRASRLVPGALPTGVAVIAERQGESLTVTPAFDCTTSPLAGFAPEPVFEF</sequence>
<dbReference type="Gene3D" id="3.40.50.150">
    <property type="entry name" value="Vaccinia Virus protein VP39"/>
    <property type="match status" value="1"/>
</dbReference>
<name>A0A963YUN3_9PROT</name>
<dbReference type="PANTHER" id="PTHR11579">
    <property type="entry name" value="PROTEIN-L-ISOASPARTATE O-METHYLTRANSFERASE"/>
    <property type="match status" value="1"/>
</dbReference>
<dbReference type="EMBL" id="JAESVB010000012">
    <property type="protein sequence ID" value="MCB8877348.1"/>
    <property type="molecule type" value="Genomic_DNA"/>
</dbReference>
<dbReference type="Pfam" id="PF01135">
    <property type="entry name" value="PCMT"/>
    <property type="match status" value="1"/>
</dbReference>
<dbReference type="GO" id="GO:0004719">
    <property type="term" value="F:protein-L-isoaspartate (D-aspartate) O-methyltransferase activity"/>
    <property type="evidence" value="ECO:0007669"/>
    <property type="project" value="InterPro"/>
</dbReference>
<dbReference type="InterPro" id="IPR029063">
    <property type="entry name" value="SAM-dependent_MTases_sf"/>
</dbReference>
<dbReference type="Proteomes" id="UP000708298">
    <property type="component" value="Unassembled WGS sequence"/>
</dbReference>
<organism evidence="4 5">
    <name type="scientific">Acidisoma silvae</name>
    <dbReference type="NCBI Taxonomy" id="2802396"/>
    <lineage>
        <taxon>Bacteria</taxon>
        <taxon>Pseudomonadati</taxon>
        <taxon>Pseudomonadota</taxon>
        <taxon>Alphaproteobacteria</taxon>
        <taxon>Acetobacterales</taxon>
        <taxon>Acidocellaceae</taxon>
        <taxon>Acidisoma</taxon>
    </lineage>
</organism>
<evidence type="ECO:0000256" key="2">
    <source>
        <dbReference type="ARBA" id="ARBA00013346"/>
    </source>
</evidence>
<protein>
    <recommendedName>
        <fullName evidence="2">Protein-L-isoaspartate O-methyltransferase</fullName>
    </recommendedName>
    <alternativeName>
        <fullName evidence="3">Protein L-isoaspartyl methyltransferase</fullName>
    </alternativeName>
</protein>
<gene>
    <name evidence="4" type="ORF">ASILVAE211_19285</name>
</gene>
<reference evidence="4" key="2">
    <citation type="submission" date="2021-01" db="EMBL/GenBank/DDBJ databases">
        <authorList>
            <person name="Mieszkin S."/>
            <person name="Pouder E."/>
            <person name="Alain K."/>
        </authorList>
    </citation>
    <scope>NUCLEOTIDE SEQUENCE</scope>
    <source>
        <strain evidence="4">HW T2.11</strain>
    </source>
</reference>
<accession>A0A963YUN3</accession>
<reference evidence="4" key="1">
    <citation type="journal article" date="2021" name="Microorganisms">
        <title>Acidisoma silvae sp. nov. and Acidisomacellulosilytica sp. nov., Two Acidophilic Bacteria Isolated from Decaying Wood, Hydrolyzing Cellulose and Producing Poly-3-hydroxybutyrate.</title>
        <authorList>
            <person name="Mieszkin S."/>
            <person name="Pouder E."/>
            <person name="Uroz S."/>
            <person name="Simon-Colin C."/>
            <person name="Alain K."/>
        </authorList>
    </citation>
    <scope>NUCLEOTIDE SEQUENCE</scope>
    <source>
        <strain evidence="4">HW T2.11</strain>
    </source>
</reference>
<keyword evidence="5" id="KW-1185">Reference proteome</keyword>
<dbReference type="InterPro" id="IPR000682">
    <property type="entry name" value="PCMT"/>
</dbReference>
<dbReference type="GO" id="GO:0005737">
    <property type="term" value="C:cytoplasm"/>
    <property type="evidence" value="ECO:0007669"/>
    <property type="project" value="TreeGrafter"/>
</dbReference>
<dbReference type="CDD" id="cd02440">
    <property type="entry name" value="AdoMet_MTases"/>
    <property type="match status" value="1"/>
</dbReference>